<dbReference type="Proteomes" id="UP000199233">
    <property type="component" value="Unassembled WGS sequence"/>
</dbReference>
<organism evidence="1 2">
    <name type="scientific">Solimonas aquatica</name>
    <dbReference type="NCBI Taxonomy" id="489703"/>
    <lineage>
        <taxon>Bacteria</taxon>
        <taxon>Pseudomonadati</taxon>
        <taxon>Pseudomonadota</taxon>
        <taxon>Gammaproteobacteria</taxon>
        <taxon>Nevskiales</taxon>
        <taxon>Nevskiaceae</taxon>
        <taxon>Solimonas</taxon>
    </lineage>
</organism>
<dbReference type="STRING" id="489703.SAMN04488038_101292"/>
<reference evidence="1 2" key="1">
    <citation type="submission" date="2016-10" db="EMBL/GenBank/DDBJ databases">
        <authorList>
            <person name="de Groot N.N."/>
        </authorList>
    </citation>
    <scope>NUCLEOTIDE SEQUENCE [LARGE SCALE GENOMIC DNA]</scope>
    <source>
        <strain evidence="1 2">DSM 25927</strain>
    </source>
</reference>
<evidence type="ECO:0000313" key="2">
    <source>
        <dbReference type="Proteomes" id="UP000199233"/>
    </source>
</evidence>
<sequence>MSADIQLGEVSGSIVAMWISGPSSIRQMDSTPDREFPEVVWDQYGYIPENQIVVTATCGTLAFYAKAQTWLLFPPLVDRVFGTDIDDVNLGLQLGDALWAAYGELLKQESGRLVAEKRGPAA</sequence>
<dbReference type="OrthoDB" id="196412at2"/>
<keyword evidence="2" id="KW-1185">Reference proteome</keyword>
<dbReference type="RefSeq" id="WP_093281005.1">
    <property type="nucleotide sequence ID" value="NZ_FOFS01000001.1"/>
</dbReference>
<evidence type="ECO:0000313" key="1">
    <source>
        <dbReference type="EMBL" id="SEP72314.1"/>
    </source>
</evidence>
<dbReference type="AlphaFoldDB" id="A0A1H9A6P1"/>
<protein>
    <submittedName>
        <fullName evidence="1">Uncharacterized protein</fullName>
    </submittedName>
</protein>
<dbReference type="EMBL" id="FOFS01000001">
    <property type="protein sequence ID" value="SEP72314.1"/>
    <property type="molecule type" value="Genomic_DNA"/>
</dbReference>
<accession>A0A1H9A6P1</accession>
<proteinExistence type="predicted"/>
<gene>
    <name evidence="1" type="ORF">SAMN04488038_101292</name>
</gene>
<name>A0A1H9A6P1_9GAMM</name>